<comment type="caution">
    <text evidence="2">The sequence shown here is derived from an EMBL/GenBank/DDBJ whole genome shotgun (WGS) entry which is preliminary data.</text>
</comment>
<dbReference type="Gene3D" id="3.10.450.50">
    <property type="match status" value="1"/>
</dbReference>
<evidence type="ECO:0000259" key="1">
    <source>
        <dbReference type="Pfam" id="PF12680"/>
    </source>
</evidence>
<dbReference type="STRING" id="1185766.SAMN05216224_102650"/>
<dbReference type="Pfam" id="PF12680">
    <property type="entry name" value="SnoaL_2"/>
    <property type="match status" value="1"/>
</dbReference>
<dbReference type="EMBL" id="JHEH01000012">
    <property type="protein sequence ID" value="KEP69573.1"/>
    <property type="molecule type" value="Genomic_DNA"/>
</dbReference>
<dbReference type="AlphaFoldDB" id="A0A074TKP0"/>
<keyword evidence="3" id="KW-1185">Reference proteome</keyword>
<evidence type="ECO:0000313" key="3">
    <source>
        <dbReference type="Proteomes" id="UP000027725"/>
    </source>
</evidence>
<reference evidence="2 3" key="1">
    <citation type="submission" date="2014-03" db="EMBL/GenBank/DDBJ databases">
        <title>The draft genome sequence of Thioclava dalianensis DLFJ1-1.</title>
        <authorList>
            <person name="Lai Q."/>
            <person name="Shao Z."/>
        </authorList>
    </citation>
    <scope>NUCLEOTIDE SEQUENCE [LARGE SCALE GENOMIC DNA]</scope>
    <source>
        <strain evidence="2 3">DLFJ1-1</strain>
    </source>
</reference>
<dbReference type="Proteomes" id="UP000027725">
    <property type="component" value="Unassembled WGS sequence"/>
</dbReference>
<protein>
    <recommendedName>
        <fullName evidence="1">SnoaL-like domain-containing protein</fullName>
    </recommendedName>
</protein>
<dbReference type="SUPFAM" id="SSF54427">
    <property type="entry name" value="NTF2-like"/>
    <property type="match status" value="1"/>
</dbReference>
<gene>
    <name evidence="2" type="ORF">DL1_02930</name>
</gene>
<dbReference type="OrthoDB" id="122531at2"/>
<dbReference type="RefSeq" id="WP_038066053.1">
    <property type="nucleotide sequence ID" value="NZ_FOVB01000002.1"/>
</dbReference>
<dbReference type="eggNOG" id="COG4319">
    <property type="taxonomic scope" value="Bacteria"/>
</dbReference>
<proteinExistence type="predicted"/>
<organism evidence="2 3">
    <name type="scientific">Thioclava dalianensis</name>
    <dbReference type="NCBI Taxonomy" id="1185766"/>
    <lineage>
        <taxon>Bacteria</taxon>
        <taxon>Pseudomonadati</taxon>
        <taxon>Pseudomonadota</taxon>
        <taxon>Alphaproteobacteria</taxon>
        <taxon>Rhodobacterales</taxon>
        <taxon>Paracoccaceae</taxon>
        <taxon>Thioclava</taxon>
    </lineage>
</organism>
<dbReference type="InterPro" id="IPR037401">
    <property type="entry name" value="SnoaL-like"/>
</dbReference>
<name>A0A074TKP0_9RHOB</name>
<feature type="domain" description="SnoaL-like" evidence="1">
    <location>
        <begin position="11"/>
        <end position="74"/>
    </location>
</feature>
<evidence type="ECO:0000313" key="2">
    <source>
        <dbReference type="EMBL" id="KEP69573.1"/>
    </source>
</evidence>
<accession>A0A074TKP0</accession>
<sequence length="132" mass="13775">MSFATPEDFPRAFARAWGARDALTLSEFFAPDADFLSLTGGAAVGRDEIAELLAGELAGAFARARLVTGRMKIRPIGTEACVVFQRFVLSGLLNPDGSDAGRIGAVLAATLGLYPEGWQIVAAQFVVEGAAG</sequence>
<dbReference type="InterPro" id="IPR032710">
    <property type="entry name" value="NTF2-like_dom_sf"/>
</dbReference>